<evidence type="ECO:0000313" key="2">
    <source>
        <dbReference type="Proteomes" id="UP000789366"/>
    </source>
</evidence>
<protein>
    <submittedName>
        <fullName evidence="1">12484_t:CDS:1</fullName>
    </submittedName>
</protein>
<name>A0ACA9N2Y0_9GLOM</name>
<comment type="caution">
    <text evidence="1">The sequence shown here is derived from an EMBL/GenBank/DDBJ whole genome shotgun (WGS) entry which is preliminary data.</text>
</comment>
<sequence>MENEKKMPGSFPGQETPSKFKILPAHQFCYVREITKKKASEADLAFKELLKEINDESKELVFIPVKSKCFWHWDTLGGANWGHKVRQQNGWECGICVVGIMRRIREKYQGDMSNIELAKLGFSKEREELRAKYLKE</sequence>
<evidence type="ECO:0000313" key="1">
    <source>
        <dbReference type="EMBL" id="CAG8630877.1"/>
    </source>
</evidence>
<dbReference type="Proteomes" id="UP000789366">
    <property type="component" value="Unassembled WGS sequence"/>
</dbReference>
<proteinExistence type="predicted"/>
<gene>
    <name evidence="1" type="ORF">SPELUC_LOCUS8218</name>
</gene>
<reference evidence="1" key="1">
    <citation type="submission" date="2021-06" db="EMBL/GenBank/DDBJ databases">
        <authorList>
            <person name="Kallberg Y."/>
            <person name="Tangrot J."/>
            <person name="Rosling A."/>
        </authorList>
    </citation>
    <scope>NUCLEOTIDE SEQUENCE</scope>
    <source>
        <strain evidence="1">28 12/20/2015</strain>
    </source>
</reference>
<keyword evidence="2" id="KW-1185">Reference proteome</keyword>
<dbReference type="EMBL" id="CAJVPW010011981">
    <property type="protein sequence ID" value="CAG8630877.1"/>
    <property type="molecule type" value="Genomic_DNA"/>
</dbReference>
<organism evidence="1 2">
    <name type="scientific">Cetraspora pellucida</name>
    <dbReference type="NCBI Taxonomy" id="1433469"/>
    <lineage>
        <taxon>Eukaryota</taxon>
        <taxon>Fungi</taxon>
        <taxon>Fungi incertae sedis</taxon>
        <taxon>Mucoromycota</taxon>
        <taxon>Glomeromycotina</taxon>
        <taxon>Glomeromycetes</taxon>
        <taxon>Diversisporales</taxon>
        <taxon>Gigasporaceae</taxon>
        <taxon>Cetraspora</taxon>
    </lineage>
</organism>
<accession>A0ACA9N2Y0</accession>